<keyword evidence="13 16" id="KW-0131">Cell cycle</keyword>
<comment type="pathway">
    <text evidence="4 16">Cell wall biogenesis; peptidoglycan biosynthesis.</text>
</comment>
<keyword evidence="10 16" id="KW-0133">Cell shape</keyword>
<evidence type="ECO:0000256" key="9">
    <source>
        <dbReference type="ARBA" id="ARBA00022857"/>
    </source>
</evidence>
<comment type="caution">
    <text evidence="18">The sequence shown here is derived from an EMBL/GenBank/DDBJ whole genome shotgun (WGS) entry which is preliminary data.</text>
</comment>
<keyword evidence="6 16" id="KW-0132">Cell division</keyword>
<dbReference type="InterPro" id="IPR003170">
    <property type="entry name" value="MurB"/>
</dbReference>
<protein>
    <recommendedName>
        <fullName evidence="16">UDP-N-acetylenolpyruvoylglucosamine reductase</fullName>
        <ecNumber evidence="16">1.3.1.98</ecNumber>
    </recommendedName>
    <alternativeName>
        <fullName evidence="16">UDP-N-acetylmuramate dehydrogenase</fullName>
    </alternativeName>
</protein>
<feature type="active site" evidence="16">
    <location>
        <position position="158"/>
    </location>
</feature>
<dbReference type="PANTHER" id="PTHR21071">
    <property type="entry name" value="UDP-N-ACETYLENOLPYRUVOYLGLUCOSAMINE REDUCTASE"/>
    <property type="match status" value="1"/>
</dbReference>
<dbReference type="GO" id="GO:0071949">
    <property type="term" value="F:FAD binding"/>
    <property type="evidence" value="ECO:0007669"/>
    <property type="project" value="InterPro"/>
</dbReference>
<keyword evidence="9 16" id="KW-0521">NADP</keyword>
<dbReference type="GO" id="GO:0009252">
    <property type="term" value="P:peptidoglycan biosynthetic process"/>
    <property type="evidence" value="ECO:0007669"/>
    <property type="project" value="UniProtKB-UniRule"/>
</dbReference>
<dbReference type="Gene3D" id="3.30.43.10">
    <property type="entry name" value="Uridine Diphospho-n-acetylenolpyruvylglucosamine Reductase, domain 2"/>
    <property type="match status" value="1"/>
</dbReference>
<dbReference type="InterPro" id="IPR016169">
    <property type="entry name" value="FAD-bd_PCMH_sub2"/>
</dbReference>
<proteinExistence type="inferred from homology"/>
<evidence type="ECO:0000313" key="19">
    <source>
        <dbReference type="Proteomes" id="UP000034600"/>
    </source>
</evidence>
<dbReference type="AlphaFoldDB" id="A0A0G1XX11"/>
<feature type="active site" evidence="16">
    <location>
        <position position="298"/>
    </location>
</feature>
<dbReference type="GO" id="GO:0005829">
    <property type="term" value="C:cytosol"/>
    <property type="evidence" value="ECO:0007669"/>
    <property type="project" value="TreeGrafter"/>
</dbReference>
<dbReference type="EMBL" id="LCPO01000013">
    <property type="protein sequence ID" value="KKU98850.1"/>
    <property type="molecule type" value="Genomic_DNA"/>
</dbReference>
<dbReference type="PANTHER" id="PTHR21071:SF4">
    <property type="entry name" value="UDP-N-ACETYLENOLPYRUVOYLGLUCOSAMINE REDUCTASE"/>
    <property type="match status" value="1"/>
</dbReference>
<dbReference type="InterPro" id="IPR006094">
    <property type="entry name" value="Oxid_FAD_bind_N"/>
</dbReference>
<dbReference type="Proteomes" id="UP000034600">
    <property type="component" value="Unassembled WGS sequence"/>
</dbReference>
<comment type="function">
    <text evidence="2 16">Cell wall formation.</text>
</comment>
<dbReference type="PATRIC" id="fig|1618666.3.peg.406"/>
<dbReference type="UniPathway" id="UPA00219"/>
<dbReference type="SUPFAM" id="SSF56176">
    <property type="entry name" value="FAD-binding/transporter-associated domain-like"/>
    <property type="match status" value="1"/>
</dbReference>
<keyword evidence="5 16" id="KW-0963">Cytoplasm</keyword>
<evidence type="ECO:0000256" key="16">
    <source>
        <dbReference type="HAMAP-Rule" id="MF_00037"/>
    </source>
</evidence>
<dbReference type="Pfam" id="PF02873">
    <property type="entry name" value="MurB_C"/>
    <property type="match status" value="1"/>
</dbReference>
<dbReference type="Gene3D" id="3.30.465.10">
    <property type="match status" value="1"/>
</dbReference>
<dbReference type="InterPro" id="IPR011601">
    <property type="entry name" value="MurB_C"/>
</dbReference>
<dbReference type="Gene3D" id="3.90.78.10">
    <property type="entry name" value="UDP-N-acetylenolpyruvoylglucosamine reductase, C-terminal domain"/>
    <property type="match status" value="1"/>
</dbReference>
<keyword evidence="8 16" id="KW-0274">FAD</keyword>
<dbReference type="InterPro" id="IPR016167">
    <property type="entry name" value="FAD-bd_PCMH_sub1"/>
</dbReference>
<comment type="catalytic activity">
    <reaction evidence="15 16">
        <text>UDP-N-acetyl-alpha-D-muramate + NADP(+) = UDP-N-acetyl-3-O-(1-carboxyvinyl)-alpha-D-glucosamine + NADPH + H(+)</text>
        <dbReference type="Rhea" id="RHEA:12248"/>
        <dbReference type="ChEBI" id="CHEBI:15378"/>
        <dbReference type="ChEBI" id="CHEBI:57783"/>
        <dbReference type="ChEBI" id="CHEBI:58349"/>
        <dbReference type="ChEBI" id="CHEBI:68483"/>
        <dbReference type="ChEBI" id="CHEBI:70757"/>
        <dbReference type="EC" id="1.3.1.98"/>
    </reaction>
</comment>
<dbReference type="InterPro" id="IPR036318">
    <property type="entry name" value="FAD-bd_PCMH-like_sf"/>
</dbReference>
<evidence type="ECO:0000313" key="18">
    <source>
        <dbReference type="EMBL" id="KKU98850.1"/>
    </source>
</evidence>
<dbReference type="InterPro" id="IPR036635">
    <property type="entry name" value="MurB_C_sf"/>
</dbReference>
<evidence type="ECO:0000256" key="6">
    <source>
        <dbReference type="ARBA" id="ARBA00022618"/>
    </source>
</evidence>
<evidence type="ECO:0000256" key="1">
    <source>
        <dbReference type="ARBA" id="ARBA00001974"/>
    </source>
</evidence>
<evidence type="ECO:0000256" key="4">
    <source>
        <dbReference type="ARBA" id="ARBA00004752"/>
    </source>
</evidence>
<evidence type="ECO:0000259" key="17">
    <source>
        <dbReference type="PROSITE" id="PS51387"/>
    </source>
</evidence>
<dbReference type="GO" id="GO:0071555">
    <property type="term" value="P:cell wall organization"/>
    <property type="evidence" value="ECO:0007669"/>
    <property type="project" value="UniProtKB-KW"/>
</dbReference>
<dbReference type="Pfam" id="PF01565">
    <property type="entry name" value="FAD_binding_4"/>
    <property type="match status" value="1"/>
</dbReference>
<keyword evidence="14 16" id="KW-0961">Cell wall biogenesis/degradation</keyword>
<gene>
    <name evidence="16" type="primary">murB</name>
    <name evidence="18" type="ORF">UY32_C0013G0047</name>
</gene>
<accession>A0A0G1XX11</accession>
<dbReference type="EC" id="1.3.1.98" evidence="16"/>
<evidence type="ECO:0000256" key="3">
    <source>
        <dbReference type="ARBA" id="ARBA00004496"/>
    </source>
</evidence>
<comment type="cofactor">
    <cofactor evidence="1 16">
        <name>FAD</name>
        <dbReference type="ChEBI" id="CHEBI:57692"/>
    </cofactor>
</comment>
<evidence type="ECO:0000256" key="5">
    <source>
        <dbReference type="ARBA" id="ARBA00022490"/>
    </source>
</evidence>
<dbReference type="NCBIfam" id="TIGR00179">
    <property type="entry name" value="murB"/>
    <property type="match status" value="1"/>
</dbReference>
<evidence type="ECO:0000256" key="13">
    <source>
        <dbReference type="ARBA" id="ARBA00023306"/>
    </source>
</evidence>
<comment type="subcellular location">
    <subcellularLocation>
        <location evidence="3 16">Cytoplasm</location>
    </subcellularLocation>
</comment>
<comment type="similarity">
    <text evidence="16">Belongs to the MurB family.</text>
</comment>
<dbReference type="InterPro" id="IPR016166">
    <property type="entry name" value="FAD-bd_PCMH"/>
</dbReference>
<keyword evidence="7 16" id="KW-0285">Flavoprotein</keyword>
<evidence type="ECO:0000256" key="14">
    <source>
        <dbReference type="ARBA" id="ARBA00023316"/>
    </source>
</evidence>
<dbReference type="HAMAP" id="MF_00037">
    <property type="entry name" value="MurB"/>
    <property type="match status" value="1"/>
</dbReference>
<keyword evidence="11 16" id="KW-0573">Peptidoglycan synthesis</keyword>
<evidence type="ECO:0000256" key="2">
    <source>
        <dbReference type="ARBA" id="ARBA00003921"/>
    </source>
</evidence>
<evidence type="ECO:0000256" key="12">
    <source>
        <dbReference type="ARBA" id="ARBA00023002"/>
    </source>
</evidence>
<evidence type="ECO:0000256" key="10">
    <source>
        <dbReference type="ARBA" id="ARBA00022960"/>
    </source>
</evidence>
<feature type="active site" description="Proton donor" evidence="16">
    <location>
        <position position="208"/>
    </location>
</feature>
<dbReference type="GO" id="GO:0008360">
    <property type="term" value="P:regulation of cell shape"/>
    <property type="evidence" value="ECO:0007669"/>
    <property type="project" value="UniProtKB-KW"/>
</dbReference>
<sequence>MKLRKNISLAALSTFKIGGRAEFFCSVKKPEDLFEAICFAKAKKIPYRIIAHGSNIVFSDGKLKGLLIKISDGGIIRKKNRLVVGAGVSLAAVVRCAINASLSGLETLSGIPGTLGGAVVGNAGAYGHSISEVVEKVEILDGKKRKWLKNKDCKFAYRESILKHKPYFVLQAVLKFRKGNSANLKKISREIIKIREKKYKPGLKCPGSFFKNVLVKDVSKKSLKKIDKSKIIEGKIPAGYLLEEVGAKGMRVGGIRIADFHGNLFVNKGGAKAKDVKKLAAILKKRVFKKFGIKLGEEIRYF</sequence>
<dbReference type="SUPFAM" id="SSF56194">
    <property type="entry name" value="Uridine diphospho-N-Acetylenolpyruvylglucosamine reductase, MurB, C-terminal domain"/>
    <property type="match status" value="1"/>
</dbReference>
<reference evidence="18 19" key="1">
    <citation type="journal article" date="2015" name="Nature">
        <title>rRNA introns, odd ribosomes, and small enigmatic genomes across a large radiation of phyla.</title>
        <authorList>
            <person name="Brown C.T."/>
            <person name="Hug L.A."/>
            <person name="Thomas B.C."/>
            <person name="Sharon I."/>
            <person name="Castelle C.J."/>
            <person name="Singh A."/>
            <person name="Wilkins M.J."/>
            <person name="Williams K.H."/>
            <person name="Banfield J.F."/>
        </authorList>
    </citation>
    <scope>NUCLEOTIDE SEQUENCE [LARGE SCALE GENOMIC DNA]</scope>
</reference>
<name>A0A0G1XX11_9BACT</name>
<keyword evidence="12 16" id="KW-0560">Oxidoreductase</keyword>
<evidence type="ECO:0000256" key="7">
    <source>
        <dbReference type="ARBA" id="ARBA00022630"/>
    </source>
</evidence>
<dbReference type="GO" id="GO:0051301">
    <property type="term" value="P:cell division"/>
    <property type="evidence" value="ECO:0007669"/>
    <property type="project" value="UniProtKB-KW"/>
</dbReference>
<dbReference type="GO" id="GO:0008762">
    <property type="term" value="F:UDP-N-acetylmuramate dehydrogenase activity"/>
    <property type="evidence" value="ECO:0007669"/>
    <property type="project" value="UniProtKB-UniRule"/>
</dbReference>
<evidence type="ECO:0000256" key="11">
    <source>
        <dbReference type="ARBA" id="ARBA00022984"/>
    </source>
</evidence>
<evidence type="ECO:0000256" key="8">
    <source>
        <dbReference type="ARBA" id="ARBA00022827"/>
    </source>
</evidence>
<organism evidence="18 19">
    <name type="scientific">Candidatus Jorgensenbacteria bacterium GW2011_GWC1_48_8</name>
    <dbReference type="NCBI Taxonomy" id="1618666"/>
    <lineage>
        <taxon>Bacteria</taxon>
        <taxon>Candidatus Joergenseniibacteriota</taxon>
    </lineage>
</organism>
<feature type="domain" description="FAD-binding PCMH-type" evidence="17">
    <location>
        <begin position="16"/>
        <end position="197"/>
    </location>
</feature>
<evidence type="ECO:0000256" key="15">
    <source>
        <dbReference type="ARBA" id="ARBA00048914"/>
    </source>
</evidence>
<dbReference type="PROSITE" id="PS51387">
    <property type="entry name" value="FAD_PCMH"/>
    <property type="match status" value="1"/>
</dbReference>